<evidence type="ECO:0000313" key="6">
    <source>
        <dbReference type="Proteomes" id="UP001335100"/>
    </source>
</evidence>
<evidence type="ECO:0000256" key="2">
    <source>
        <dbReference type="ARBA" id="ARBA00023125"/>
    </source>
</evidence>
<keyword evidence="6" id="KW-1185">Reference proteome</keyword>
<protein>
    <submittedName>
        <fullName evidence="5">S24 family peptidase</fullName>
    </submittedName>
</protein>
<dbReference type="Pfam" id="PF00717">
    <property type="entry name" value="Peptidase_S24"/>
    <property type="match status" value="1"/>
</dbReference>
<dbReference type="InterPro" id="IPR001387">
    <property type="entry name" value="Cro/C1-type_HTH"/>
</dbReference>
<name>A0ABU7HW05_9PSED</name>
<keyword evidence="1" id="KW-0805">Transcription regulation</keyword>
<proteinExistence type="predicted"/>
<evidence type="ECO:0000256" key="1">
    <source>
        <dbReference type="ARBA" id="ARBA00023015"/>
    </source>
</evidence>
<sequence length="228" mass="25541">MESLGQRIARLRRQNHLSQGALAEKCGWEKGQARIGNYERDLREPNITDLRLLADALGISLMELIEGGERYQAPALSEGDQQAPSKDDYALIPQYSALGAAGNGRFNDHVEIKGGLVFKRAWLNRMALKEQNLHVIYAQGHSMEPTISDGDVVLLDQSQIEPRDGRIYLIRRHGGELIIKRLIQGITGGWIIRSDNDDKRTFPDQPISETDIDQLQIIGRIVWHGGAL</sequence>
<dbReference type="CDD" id="cd06529">
    <property type="entry name" value="S24_LexA-like"/>
    <property type="match status" value="1"/>
</dbReference>
<evidence type="ECO:0000256" key="3">
    <source>
        <dbReference type="ARBA" id="ARBA00023163"/>
    </source>
</evidence>
<evidence type="ECO:0000313" key="5">
    <source>
        <dbReference type="EMBL" id="MEE1935734.1"/>
    </source>
</evidence>
<reference evidence="5 6" key="1">
    <citation type="submission" date="2024-01" db="EMBL/GenBank/DDBJ databases">
        <title>Unpublished Manusciprt.</title>
        <authorList>
            <person name="Duman M."/>
            <person name="Valdes E.G."/>
            <person name="Ajmi N."/>
            <person name="Altun S."/>
            <person name="Saticioglu I.B."/>
        </authorList>
    </citation>
    <scope>NUCLEOTIDE SEQUENCE [LARGE SCALE GENOMIC DNA]</scope>
    <source>
        <strain evidence="5 6">148P</strain>
    </source>
</reference>
<dbReference type="SUPFAM" id="SSF47413">
    <property type="entry name" value="lambda repressor-like DNA-binding domains"/>
    <property type="match status" value="1"/>
</dbReference>
<dbReference type="Gene3D" id="2.10.109.10">
    <property type="entry name" value="Umud Fragment, subunit A"/>
    <property type="match status" value="1"/>
</dbReference>
<keyword evidence="2" id="KW-0238">DNA-binding</keyword>
<feature type="domain" description="HTH cro/C1-type" evidence="4">
    <location>
        <begin position="8"/>
        <end position="64"/>
    </location>
</feature>
<dbReference type="SMART" id="SM00530">
    <property type="entry name" value="HTH_XRE"/>
    <property type="match status" value="1"/>
</dbReference>
<dbReference type="Pfam" id="PF01381">
    <property type="entry name" value="HTH_3"/>
    <property type="match status" value="1"/>
</dbReference>
<dbReference type="PANTHER" id="PTHR40661:SF3">
    <property type="entry name" value="FELS-1 PROPHAGE TRANSCRIPTIONAL REGULATOR"/>
    <property type="match status" value="1"/>
</dbReference>
<comment type="caution">
    <text evidence="5">The sequence shown here is derived from an EMBL/GenBank/DDBJ whole genome shotgun (WGS) entry which is preliminary data.</text>
</comment>
<dbReference type="InterPro" id="IPR015927">
    <property type="entry name" value="Peptidase_S24_S26A/B/C"/>
</dbReference>
<dbReference type="Gene3D" id="1.10.260.40">
    <property type="entry name" value="lambda repressor-like DNA-binding domains"/>
    <property type="match status" value="1"/>
</dbReference>
<dbReference type="InterPro" id="IPR036286">
    <property type="entry name" value="LexA/Signal_pep-like_sf"/>
</dbReference>
<dbReference type="RefSeq" id="WP_330076456.1">
    <property type="nucleotide sequence ID" value="NZ_JAZDQJ010000028.1"/>
</dbReference>
<dbReference type="InterPro" id="IPR039418">
    <property type="entry name" value="LexA-like"/>
</dbReference>
<dbReference type="SUPFAM" id="SSF51306">
    <property type="entry name" value="LexA/Signal peptidase"/>
    <property type="match status" value="1"/>
</dbReference>
<dbReference type="InterPro" id="IPR010982">
    <property type="entry name" value="Lambda_DNA-bd_dom_sf"/>
</dbReference>
<dbReference type="Proteomes" id="UP001335100">
    <property type="component" value="Unassembled WGS sequence"/>
</dbReference>
<dbReference type="PROSITE" id="PS50943">
    <property type="entry name" value="HTH_CROC1"/>
    <property type="match status" value="1"/>
</dbReference>
<organism evidence="5 6">
    <name type="scientific">Pseudomonas ulcerans</name>
    <dbReference type="NCBI Taxonomy" id="3115852"/>
    <lineage>
        <taxon>Bacteria</taxon>
        <taxon>Pseudomonadati</taxon>
        <taxon>Pseudomonadota</taxon>
        <taxon>Gammaproteobacteria</taxon>
        <taxon>Pseudomonadales</taxon>
        <taxon>Pseudomonadaceae</taxon>
        <taxon>Pseudomonas</taxon>
    </lineage>
</organism>
<dbReference type="EMBL" id="JAZDQJ010000028">
    <property type="protein sequence ID" value="MEE1935734.1"/>
    <property type="molecule type" value="Genomic_DNA"/>
</dbReference>
<keyword evidence="3" id="KW-0804">Transcription</keyword>
<gene>
    <name evidence="5" type="ORF">V0R50_21090</name>
</gene>
<evidence type="ECO:0000259" key="4">
    <source>
        <dbReference type="PROSITE" id="PS50943"/>
    </source>
</evidence>
<dbReference type="CDD" id="cd00093">
    <property type="entry name" value="HTH_XRE"/>
    <property type="match status" value="1"/>
</dbReference>
<dbReference type="PANTHER" id="PTHR40661">
    <property type="match status" value="1"/>
</dbReference>
<accession>A0ABU7HW05</accession>